<proteinExistence type="predicted"/>
<comment type="caution">
    <text evidence="1">The sequence shown here is derived from an EMBL/GenBank/DDBJ whole genome shotgun (WGS) entry which is preliminary data.</text>
</comment>
<protein>
    <submittedName>
        <fullName evidence="1">DUF2442 domain-containing protein</fullName>
    </submittedName>
</protein>
<organism evidence="1 2">
    <name type="scientific">Marseilla massiliensis</name>
    <dbReference type="NCBI Taxonomy" id="1841864"/>
    <lineage>
        <taxon>Bacteria</taxon>
        <taxon>Pseudomonadati</taxon>
        <taxon>Bacteroidota</taxon>
        <taxon>Bacteroidia</taxon>
        <taxon>Bacteroidales</taxon>
        <taxon>Prevotellaceae</taxon>
        <taxon>Marseilla</taxon>
    </lineage>
</organism>
<keyword evidence="2" id="KW-1185">Reference proteome</keyword>
<sequence length="77" mass="8883">MINSQGMMLSVQGNDYFVSYNRVPWLRDARISSALNVRMSGPDAIEWPDLDVDLEIESLKHPERYPLVMKRSPFDAL</sequence>
<dbReference type="InterPro" id="IPR018841">
    <property type="entry name" value="DUF2442"/>
</dbReference>
<accession>A0A938WRW7</accession>
<reference evidence="1" key="2">
    <citation type="journal article" date="2021" name="Sci. Rep.">
        <title>The distribution of antibiotic resistance genes in chicken gut microbiota commensals.</title>
        <authorList>
            <person name="Juricova H."/>
            <person name="Matiasovicova J."/>
            <person name="Kubasova T."/>
            <person name="Cejkova D."/>
            <person name="Rychlik I."/>
        </authorList>
    </citation>
    <scope>NUCLEOTIDE SEQUENCE</scope>
    <source>
        <strain evidence="1">An824</strain>
    </source>
</reference>
<evidence type="ECO:0000313" key="2">
    <source>
        <dbReference type="Proteomes" id="UP000706891"/>
    </source>
</evidence>
<dbReference type="Proteomes" id="UP000706891">
    <property type="component" value="Unassembled WGS sequence"/>
</dbReference>
<dbReference type="AlphaFoldDB" id="A0A938WRW7"/>
<gene>
    <name evidence="1" type="ORF">H6A34_09310</name>
</gene>
<name>A0A938WRW7_9BACT</name>
<dbReference type="EMBL" id="JACJJG010000051">
    <property type="protein sequence ID" value="MBM6674072.1"/>
    <property type="molecule type" value="Genomic_DNA"/>
</dbReference>
<dbReference type="Pfam" id="PF10387">
    <property type="entry name" value="DUF2442"/>
    <property type="match status" value="1"/>
</dbReference>
<dbReference type="Gene3D" id="3.30.2020.40">
    <property type="entry name" value="Uncharacterised protein PF10387, DUF2442"/>
    <property type="match status" value="1"/>
</dbReference>
<evidence type="ECO:0000313" key="1">
    <source>
        <dbReference type="EMBL" id="MBM6674072.1"/>
    </source>
</evidence>
<reference evidence="1" key="1">
    <citation type="submission" date="2020-08" db="EMBL/GenBank/DDBJ databases">
        <authorList>
            <person name="Cejkova D."/>
            <person name="Kubasova T."/>
            <person name="Jahodarova E."/>
            <person name="Rychlik I."/>
        </authorList>
    </citation>
    <scope>NUCLEOTIDE SEQUENCE</scope>
    <source>
        <strain evidence="1">An824</strain>
    </source>
</reference>